<comment type="caution">
    <text evidence="2">The sequence shown here is derived from an EMBL/GenBank/DDBJ whole genome shotgun (WGS) entry which is preliminary data.</text>
</comment>
<proteinExistence type="predicted"/>
<dbReference type="AlphaFoldDB" id="A0A9D2ZRI8"/>
<accession>A0A9D2ZRI8</accession>
<dbReference type="Pfam" id="PF06999">
    <property type="entry name" value="Suc_Fer-like"/>
    <property type="match status" value="1"/>
</dbReference>
<evidence type="ECO:0000256" key="1">
    <source>
        <dbReference type="SAM" id="MobiDB-lite"/>
    </source>
</evidence>
<name>A0A9D2ZRI8_9CORY</name>
<evidence type="ECO:0000313" key="2">
    <source>
        <dbReference type="EMBL" id="HJD49701.1"/>
    </source>
</evidence>
<dbReference type="Proteomes" id="UP000823907">
    <property type="component" value="Unassembled WGS sequence"/>
</dbReference>
<protein>
    <submittedName>
        <fullName evidence="2">Sucrase ferredoxin</fullName>
    </submittedName>
</protein>
<dbReference type="InterPro" id="IPR009737">
    <property type="entry name" value="Aim32/Apd1-like"/>
</dbReference>
<reference evidence="2" key="1">
    <citation type="journal article" date="2021" name="PeerJ">
        <title>Extensive microbial diversity within the chicken gut microbiome revealed by metagenomics and culture.</title>
        <authorList>
            <person name="Gilroy R."/>
            <person name="Ravi A."/>
            <person name="Getino M."/>
            <person name="Pursley I."/>
            <person name="Horton D.L."/>
            <person name="Alikhan N.F."/>
            <person name="Baker D."/>
            <person name="Gharbi K."/>
            <person name="Hall N."/>
            <person name="Watson M."/>
            <person name="Adriaenssens E.M."/>
            <person name="Foster-Nyarko E."/>
            <person name="Jarju S."/>
            <person name="Secka A."/>
            <person name="Antonio M."/>
            <person name="Oren A."/>
            <person name="Chaudhuri R.R."/>
            <person name="La Ragione R."/>
            <person name="Hildebrand F."/>
            <person name="Pallen M.J."/>
        </authorList>
    </citation>
    <scope>NUCLEOTIDE SEQUENCE</scope>
    <source>
        <strain evidence="2">5925</strain>
    </source>
</reference>
<dbReference type="EMBL" id="DWUR01000100">
    <property type="protein sequence ID" value="HJD49701.1"/>
    <property type="molecule type" value="Genomic_DNA"/>
</dbReference>
<organism evidence="2 3">
    <name type="scientific">Candidatus Corynebacterium intestinavium</name>
    <dbReference type="NCBI Taxonomy" id="2838531"/>
    <lineage>
        <taxon>Bacteria</taxon>
        <taxon>Bacillati</taxon>
        <taxon>Actinomycetota</taxon>
        <taxon>Actinomycetes</taxon>
        <taxon>Mycobacteriales</taxon>
        <taxon>Corynebacteriaceae</taxon>
        <taxon>Corynebacterium</taxon>
    </lineage>
</organism>
<gene>
    <name evidence="2" type="ORF">H9907_06365</name>
</gene>
<sequence length="390" mass="42335">MATSRNPLAGVSPHEFTTEQLDDAPTICSTFTGEQLAGTAKPGKIVLCLEFYTGWGHDILDGTAFGAELNAKIKTFLKDNGAELQFIRRPGREGQDRRQNNTRVLYIAWATGTEPILERMDLSSVEALLDVDLSTPGNTPGARRVEHPILLVCTHGRRDRCCAVRGRPLAAALNKHFDEPTAHGDEAIPGSQPAANLAPTQHHADAAGVGAGPVDPKRTEFEEFDDHPSADPIDPIIWESSHTKGHRFAPSMLLLPANYSFGRMAEGGARSMVEHAQRGELWLQGNRGRGCLAPASQVAELRVAHELDDRGLPVGLAALTSWEESPEGSDEENTQAAADVAVRIVEDTASDLRFRVRMERRDSVMVVSSCGDKPKRAKSWIAVSCEEILG</sequence>
<feature type="region of interest" description="Disordered" evidence="1">
    <location>
        <begin position="180"/>
        <end position="218"/>
    </location>
</feature>
<dbReference type="CDD" id="cd03062">
    <property type="entry name" value="TRX_Fd_Sucrase"/>
    <property type="match status" value="1"/>
</dbReference>
<reference evidence="2" key="2">
    <citation type="submission" date="2021-04" db="EMBL/GenBank/DDBJ databases">
        <authorList>
            <person name="Gilroy R."/>
        </authorList>
    </citation>
    <scope>NUCLEOTIDE SEQUENCE</scope>
    <source>
        <strain evidence="2">5925</strain>
    </source>
</reference>
<evidence type="ECO:0000313" key="3">
    <source>
        <dbReference type="Proteomes" id="UP000823907"/>
    </source>
</evidence>